<organism evidence="1 2">
    <name type="scientific">Nephila pilipes</name>
    <name type="common">Giant wood spider</name>
    <name type="synonym">Nephila maculata</name>
    <dbReference type="NCBI Taxonomy" id="299642"/>
    <lineage>
        <taxon>Eukaryota</taxon>
        <taxon>Metazoa</taxon>
        <taxon>Ecdysozoa</taxon>
        <taxon>Arthropoda</taxon>
        <taxon>Chelicerata</taxon>
        <taxon>Arachnida</taxon>
        <taxon>Araneae</taxon>
        <taxon>Araneomorphae</taxon>
        <taxon>Entelegynae</taxon>
        <taxon>Araneoidea</taxon>
        <taxon>Nephilidae</taxon>
        <taxon>Nephila</taxon>
    </lineage>
</organism>
<dbReference type="EMBL" id="BMAW01072971">
    <property type="protein sequence ID" value="GFT85686.1"/>
    <property type="molecule type" value="Genomic_DNA"/>
</dbReference>
<accession>A0A8X6PXP3</accession>
<sequence>MDHETSPPMYFSRTLLEGQVELWNPDVILIEGRGSKSKREYFNDDSKVDTFFLDDAISPHHFNLGQDIYITVTYFATTEQVHLQ</sequence>
<name>A0A8X6PXP3_NEPPI</name>
<dbReference type="Proteomes" id="UP000887013">
    <property type="component" value="Unassembled WGS sequence"/>
</dbReference>
<dbReference type="AlphaFoldDB" id="A0A8X6PXP3"/>
<evidence type="ECO:0000313" key="2">
    <source>
        <dbReference type="Proteomes" id="UP000887013"/>
    </source>
</evidence>
<comment type="caution">
    <text evidence="1">The sequence shown here is derived from an EMBL/GenBank/DDBJ whole genome shotgun (WGS) entry which is preliminary data.</text>
</comment>
<proteinExistence type="predicted"/>
<gene>
    <name evidence="1" type="ORF">NPIL_75001</name>
</gene>
<protein>
    <submittedName>
        <fullName evidence="1">Uncharacterized protein</fullName>
    </submittedName>
</protein>
<reference evidence="1" key="1">
    <citation type="submission" date="2020-08" db="EMBL/GenBank/DDBJ databases">
        <title>Multicomponent nature underlies the extraordinary mechanical properties of spider dragline silk.</title>
        <authorList>
            <person name="Kono N."/>
            <person name="Nakamura H."/>
            <person name="Mori M."/>
            <person name="Yoshida Y."/>
            <person name="Ohtoshi R."/>
            <person name="Malay A.D."/>
            <person name="Moran D.A.P."/>
            <person name="Tomita M."/>
            <person name="Numata K."/>
            <person name="Arakawa K."/>
        </authorList>
    </citation>
    <scope>NUCLEOTIDE SEQUENCE</scope>
</reference>
<evidence type="ECO:0000313" key="1">
    <source>
        <dbReference type="EMBL" id="GFT85686.1"/>
    </source>
</evidence>
<keyword evidence="2" id="KW-1185">Reference proteome</keyword>